<comment type="cofactor">
    <cofactor evidence="10">
        <name>Zn(2+)</name>
        <dbReference type="ChEBI" id="CHEBI:29105"/>
    </cofactor>
    <text evidence="10">Binds 1 zinc ion per subunit.</text>
</comment>
<feature type="domain" description="Glycosyltransferase 2-like" evidence="12">
    <location>
        <begin position="511"/>
        <end position="620"/>
    </location>
</feature>
<proteinExistence type="inferred from homology"/>
<protein>
    <recommendedName>
        <fullName evidence="10">Cysteine--tRNA ligase</fullName>
        <ecNumber evidence="10">6.1.1.16</ecNumber>
    </recommendedName>
    <alternativeName>
        <fullName evidence="10">Cysteinyl-tRNA synthetase</fullName>
        <shortName evidence="10">CysRS</shortName>
    </alternativeName>
</protein>
<feature type="region of interest" description="Disordered" evidence="11">
    <location>
        <begin position="762"/>
        <end position="781"/>
    </location>
</feature>
<evidence type="ECO:0000259" key="13">
    <source>
        <dbReference type="Pfam" id="PF01406"/>
    </source>
</evidence>
<dbReference type="Gene3D" id="3.40.50.620">
    <property type="entry name" value="HUPs"/>
    <property type="match status" value="1"/>
</dbReference>
<evidence type="ECO:0000256" key="1">
    <source>
        <dbReference type="ARBA" id="ARBA00011245"/>
    </source>
</evidence>
<reference evidence="14" key="1">
    <citation type="submission" date="2018-12" db="EMBL/GenBank/DDBJ databases">
        <title>Novel natural products biosynthetic potential of the class Ktedonobacteria.</title>
        <authorList>
            <person name="Zheng Y."/>
            <person name="Saitou A."/>
            <person name="Wang C.M."/>
            <person name="Toyoda A."/>
            <person name="Minakuchi Y."/>
            <person name="Sekiguchi Y."/>
            <person name="Ueda K."/>
            <person name="Takano H."/>
            <person name="Sakai Y."/>
            <person name="Yokota A."/>
            <person name="Yabe S."/>
        </authorList>
    </citation>
    <scope>NUCLEOTIDE SEQUENCE</scope>
    <source>
        <strain evidence="14">A3-2</strain>
    </source>
</reference>
<dbReference type="SUPFAM" id="SSF53448">
    <property type="entry name" value="Nucleotide-diphospho-sugar transferases"/>
    <property type="match status" value="1"/>
</dbReference>
<evidence type="ECO:0000256" key="8">
    <source>
        <dbReference type="ARBA" id="ARBA00023146"/>
    </source>
</evidence>
<dbReference type="Gene3D" id="1.20.120.1910">
    <property type="entry name" value="Cysteine-tRNA ligase, C-terminal anti-codon recognition domain"/>
    <property type="match status" value="1"/>
</dbReference>
<evidence type="ECO:0000256" key="11">
    <source>
        <dbReference type="SAM" id="MobiDB-lite"/>
    </source>
</evidence>
<feature type="binding site" evidence="10">
    <location>
        <position position="27"/>
    </location>
    <ligand>
        <name>Zn(2+)</name>
        <dbReference type="ChEBI" id="CHEBI:29105"/>
    </ligand>
</feature>
<dbReference type="HAMAP" id="MF_00041">
    <property type="entry name" value="Cys_tRNA_synth"/>
    <property type="match status" value="1"/>
</dbReference>
<dbReference type="Pfam" id="PF01406">
    <property type="entry name" value="tRNA-synt_1e"/>
    <property type="match status" value="1"/>
</dbReference>
<name>A0A455T818_9CHLR</name>
<feature type="domain" description="tRNA synthetases class I catalytic" evidence="13">
    <location>
        <begin position="14"/>
        <end position="324"/>
    </location>
</feature>
<dbReference type="Pfam" id="PF00535">
    <property type="entry name" value="Glycos_transf_2"/>
    <property type="match status" value="1"/>
</dbReference>
<feature type="binding site" evidence="10">
    <location>
        <position position="248"/>
    </location>
    <ligand>
        <name>Zn(2+)</name>
        <dbReference type="ChEBI" id="CHEBI:29105"/>
    </ligand>
</feature>
<keyword evidence="3 10" id="KW-0479">Metal-binding</keyword>
<comment type="catalytic activity">
    <reaction evidence="9 10">
        <text>tRNA(Cys) + L-cysteine + ATP = L-cysteinyl-tRNA(Cys) + AMP + diphosphate</text>
        <dbReference type="Rhea" id="RHEA:17773"/>
        <dbReference type="Rhea" id="RHEA-COMP:9661"/>
        <dbReference type="Rhea" id="RHEA-COMP:9679"/>
        <dbReference type="ChEBI" id="CHEBI:30616"/>
        <dbReference type="ChEBI" id="CHEBI:33019"/>
        <dbReference type="ChEBI" id="CHEBI:35235"/>
        <dbReference type="ChEBI" id="CHEBI:78442"/>
        <dbReference type="ChEBI" id="CHEBI:78517"/>
        <dbReference type="ChEBI" id="CHEBI:456215"/>
        <dbReference type="EC" id="6.1.1.16"/>
    </reaction>
</comment>
<keyword evidence="5 10" id="KW-0862">Zinc</keyword>
<evidence type="ECO:0000256" key="10">
    <source>
        <dbReference type="HAMAP-Rule" id="MF_00041"/>
    </source>
</evidence>
<dbReference type="InterPro" id="IPR009080">
    <property type="entry name" value="tRNAsynth_Ia_anticodon-bd"/>
</dbReference>
<keyword evidence="8 10" id="KW-0030">Aminoacyl-tRNA synthetase</keyword>
<gene>
    <name evidence="10" type="primary">cysS</name>
    <name evidence="14" type="ORF">KTA_37960</name>
</gene>
<evidence type="ECO:0000256" key="6">
    <source>
        <dbReference type="ARBA" id="ARBA00022840"/>
    </source>
</evidence>
<dbReference type="InterPro" id="IPR001173">
    <property type="entry name" value="Glyco_trans_2-like"/>
</dbReference>
<dbReference type="NCBIfam" id="TIGR00435">
    <property type="entry name" value="cysS"/>
    <property type="match status" value="1"/>
</dbReference>
<dbReference type="AlphaFoldDB" id="A0A455T818"/>
<dbReference type="SUPFAM" id="SSF47323">
    <property type="entry name" value="Anticodon-binding domain of a subclass of class I aminoacyl-tRNA synthetases"/>
    <property type="match status" value="1"/>
</dbReference>
<dbReference type="PANTHER" id="PTHR10890:SF3">
    <property type="entry name" value="CYSTEINE--TRNA LIGASE, CYTOPLASMIC"/>
    <property type="match status" value="1"/>
</dbReference>
<evidence type="ECO:0000256" key="5">
    <source>
        <dbReference type="ARBA" id="ARBA00022833"/>
    </source>
</evidence>
<dbReference type="InterPro" id="IPR015803">
    <property type="entry name" value="Cys-tRNA-ligase"/>
</dbReference>
<feature type="binding site" evidence="10">
    <location>
        <position position="244"/>
    </location>
    <ligand>
        <name>Zn(2+)</name>
        <dbReference type="ChEBI" id="CHEBI:29105"/>
    </ligand>
</feature>
<evidence type="ECO:0000313" key="14">
    <source>
        <dbReference type="EMBL" id="BBH95597.1"/>
    </source>
</evidence>
<dbReference type="SUPFAM" id="SSF52374">
    <property type="entry name" value="Nucleotidylyl transferase"/>
    <property type="match status" value="1"/>
</dbReference>
<dbReference type="InterPro" id="IPR024909">
    <property type="entry name" value="Cys-tRNA/MSH_ligase"/>
</dbReference>
<comment type="subunit">
    <text evidence="1 10">Monomer.</text>
</comment>
<evidence type="ECO:0000256" key="2">
    <source>
        <dbReference type="ARBA" id="ARBA00022598"/>
    </source>
</evidence>
<keyword evidence="10" id="KW-0963">Cytoplasm</keyword>
<keyword evidence="6 10" id="KW-0067">ATP-binding</keyword>
<sequence length="801" mass="92815">MRIYNTLTRRVEEIVPLEPGKIRMYSCGPTVYRYIHIGNLRTFTMADWLRRTLEYLGFEVFHVKNITDVGHMRHELLDRGEDKIQAQARKEGKTSAEIARFYTEAFHRDEARLNILPAHVFPRASEHVPDMIHIIEELLRKGFAYEVHGYVYFDIQRFPGYGKLSRNLLEHMQIGIHEGSDADRRHPEDFPLWKPAEPGRDMAWDSPWGRGFPGWHIECSAMSMKYLGPHFDIHTGGVDNIFPHHEDEIAQSEAYSGQPFVNYWVHAQHLLADGQKMAKSVSNDYTLAEIEARGFDPLALRYLYTTALYRSRLNFTFRALEAAQIALERLRERAYDLWLRANQERALQPVEDEQQPWRLAFRRELENDLNIPRAMAVLRAMLHAPELDATLKLQLLLDFDRVLGFNLKSYLLSEQARQRRMPEHSQHVLPAELVAVVREREKLRQQGAYERADALRLRLLQHGWKLSDLPTGTLIQARRLSEEFPVLSRWQDAPDATQQPSRYAFSLNLLARNNRADLERCLSSICRHANGRSLEVIVIENGSTDETLPYLRELARCAALTGANGEKIALRVLFADHNLGFAAGRNATMRASQGAIIVWLDTSLELCGDIWTPLEHTLADPQVGVTGPFGLVTEDLREFREESGPEVDAIEGYLFAFRRALLNEVGWLNEKFRFYRLADVYYSFFFKAAGYRVVVCPEVATRVIRHPHREWYSLTEEERRTKSKKNYDVFRARWHHGQSLLVAHCNPAQRWYGHDHPYHLDGTHSHAPEELPPPGVMHSHEHRHWPDHAHCHPHLHATQAS</sequence>
<dbReference type="GO" id="GO:0004817">
    <property type="term" value="F:cysteine-tRNA ligase activity"/>
    <property type="evidence" value="ECO:0007669"/>
    <property type="project" value="UniProtKB-UniRule"/>
</dbReference>
<evidence type="ECO:0000259" key="12">
    <source>
        <dbReference type="Pfam" id="PF00535"/>
    </source>
</evidence>
<dbReference type="CDD" id="cd00672">
    <property type="entry name" value="CysRS_core"/>
    <property type="match status" value="1"/>
</dbReference>
<dbReference type="PRINTS" id="PR00983">
    <property type="entry name" value="TRNASYNTHCYS"/>
</dbReference>
<dbReference type="PANTHER" id="PTHR10890">
    <property type="entry name" value="CYSTEINYL-TRNA SYNTHETASE"/>
    <property type="match status" value="1"/>
</dbReference>
<feature type="binding site" evidence="10">
    <location>
        <position position="219"/>
    </location>
    <ligand>
        <name>Zn(2+)</name>
        <dbReference type="ChEBI" id="CHEBI:29105"/>
    </ligand>
</feature>
<evidence type="ECO:0000256" key="7">
    <source>
        <dbReference type="ARBA" id="ARBA00022917"/>
    </source>
</evidence>
<feature type="short sequence motif" description="'HIGH' region" evidence="10">
    <location>
        <begin position="29"/>
        <end position="39"/>
    </location>
</feature>
<evidence type="ECO:0000256" key="4">
    <source>
        <dbReference type="ARBA" id="ARBA00022741"/>
    </source>
</evidence>
<feature type="short sequence motif" description="'KMSKS' region" evidence="10">
    <location>
        <begin position="276"/>
        <end position="280"/>
    </location>
</feature>
<dbReference type="GO" id="GO:0008270">
    <property type="term" value="F:zinc ion binding"/>
    <property type="evidence" value="ECO:0007669"/>
    <property type="project" value="UniProtKB-UniRule"/>
</dbReference>
<accession>A0A455T818</accession>
<keyword evidence="2 10" id="KW-0436">Ligase</keyword>
<dbReference type="InterPro" id="IPR029044">
    <property type="entry name" value="Nucleotide-diphossugar_trans"/>
</dbReference>
<dbReference type="InterPro" id="IPR032678">
    <property type="entry name" value="tRNA-synt_1_cat_dom"/>
</dbReference>
<dbReference type="Gene3D" id="3.90.550.10">
    <property type="entry name" value="Spore Coat Polysaccharide Biosynthesis Protein SpsA, Chain A"/>
    <property type="match status" value="1"/>
</dbReference>
<dbReference type="GO" id="GO:0006423">
    <property type="term" value="P:cysteinyl-tRNA aminoacylation"/>
    <property type="evidence" value="ECO:0007669"/>
    <property type="project" value="UniProtKB-UniRule"/>
</dbReference>
<keyword evidence="7 10" id="KW-0648">Protein biosynthesis</keyword>
<dbReference type="InterPro" id="IPR014729">
    <property type="entry name" value="Rossmann-like_a/b/a_fold"/>
</dbReference>
<dbReference type="EMBL" id="AP019377">
    <property type="protein sequence ID" value="BBH95597.1"/>
    <property type="molecule type" value="Genomic_DNA"/>
</dbReference>
<keyword evidence="4 10" id="KW-0547">Nucleotide-binding</keyword>
<feature type="binding site" evidence="10">
    <location>
        <position position="279"/>
    </location>
    <ligand>
        <name>ATP</name>
        <dbReference type="ChEBI" id="CHEBI:30616"/>
    </ligand>
</feature>
<dbReference type="GO" id="GO:0005524">
    <property type="term" value="F:ATP binding"/>
    <property type="evidence" value="ECO:0007669"/>
    <property type="project" value="UniProtKB-UniRule"/>
</dbReference>
<comment type="similarity">
    <text evidence="10">Belongs to the class-I aminoacyl-tRNA synthetase family.</text>
</comment>
<organism evidence="14">
    <name type="scientific">Thermogemmatispora argillosa</name>
    <dbReference type="NCBI Taxonomy" id="2045280"/>
    <lineage>
        <taxon>Bacteria</taxon>
        <taxon>Bacillati</taxon>
        <taxon>Chloroflexota</taxon>
        <taxon>Ktedonobacteria</taxon>
        <taxon>Thermogemmatisporales</taxon>
        <taxon>Thermogemmatisporaceae</taxon>
        <taxon>Thermogemmatispora</taxon>
    </lineage>
</organism>
<evidence type="ECO:0000256" key="9">
    <source>
        <dbReference type="ARBA" id="ARBA00047398"/>
    </source>
</evidence>
<dbReference type="GO" id="GO:0005829">
    <property type="term" value="C:cytosol"/>
    <property type="evidence" value="ECO:0007669"/>
    <property type="project" value="TreeGrafter"/>
</dbReference>
<evidence type="ECO:0000256" key="3">
    <source>
        <dbReference type="ARBA" id="ARBA00022723"/>
    </source>
</evidence>
<dbReference type="EC" id="6.1.1.16" evidence="10"/>
<comment type="subcellular location">
    <subcellularLocation>
        <location evidence="10">Cytoplasm</location>
    </subcellularLocation>
</comment>